<dbReference type="Proteomes" id="UP000279384">
    <property type="component" value="Unassembled WGS sequence"/>
</dbReference>
<dbReference type="EMBL" id="RBID01000015">
    <property type="protein sequence ID" value="RKQ57821.1"/>
    <property type="molecule type" value="Genomic_DNA"/>
</dbReference>
<accession>A0A495BA26</accession>
<gene>
    <name evidence="1" type="ORF">C8E02_2120</name>
</gene>
<proteinExistence type="predicted"/>
<reference evidence="1 2" key="1">
    <citation type="submission" date="2018-10" db="EMBL/GenBank/DDBJ databases">
        <title>Genomic Encyclopedia of Type Strains, Phase IV (KMG-IV): sequencing the most valuable type-strain genomes for metagenomic binning, comparative biology and taxonomic classification.</title>
        <authorList>
            <person name="Goeker M."/>
        </authorList>
    </citation>
    <scope>NUCLEOTIDE SEQUENCE [LARGE SCALE GENOMIC DNA]</scope>
    <source>
        <strain evidence="1 2">DSM 3303</strain>
    </source>
</reference>
<organism evidence="1 2">
    <name type="scientific">Vogesella indigofera</name>
    <name type="common">Pseudomonas indigofera</name>
    <dbReference type="NCBI Taxonomy" id="45465"/>
    <lineage>
        <taxon>Bacteria</taxon>
        <taxon>Pseudomonadati</taxon>
        <taxon>Pseudomonadota</taxon>
        <taxon>Betaproteobacteria</taxon>
        <taxon>Neisseriales</taxon>
        <taxon>Chromobacteriaceae</taxon>
        <taxon>Vogesella</taxon>
    </lineage>
</organism>
<dbReference type="AlphaFoldDB" id="A0A495BA26"/>
<evidence type="ECO:0000313" key="2">
    <source>
        <dbReference type="Proteomes" id="UP000279384"/>
    </source>
</evidence>
<comment type="caution">
    <text evidence="1">The sequence shown here is derived from an EMBL/GenBank/DDBJ whole genome shotgun (WGS) entry which is preliminary data.</text>
</comment>
<sequence>MTEGSLQAVVLAALQHELRRQGESDDYPGSSAAVGALERAALCGVFDLEALAEAVCRELQRHGGGPD</sequence>
<dbReference type="RefSeq" id="WP_120810716.1">
    <property type="nucleotide sequence ID" value="NZ_RBID01000015.1"/>
</dbReference>
<evidence type="ECO:0000313" key="1">
    <source>
        <dbReference type="EMBL" id="RKQ57821.1"/>
    </source>
</evidence>
<name>A0A495BA26_VOGIN</name>
<protein>
    <submittedName>
        <fullName evidence="1">Uncharacterized protein</fullName>
    </submittedName>
</protein>